<evidence type="ECO:0000313" key="1">
    <source>
        <dbReference type="EMBL" id="KRM99944.1"/>
    </source>
</evidence>
<dbReference type="EMBL" id="AYYI01000005">
    <property type="protein sequence ID" value="KRM99944.1"/>
    <property type="molecule type" value="Genomic_DNA"/>
</dbReference>
<name>A0A0R2D7N4_9LACO</name>
<protein>
    <submittedName>
        <fullName evidence="1">Uncharacterized protein</fullName>
    </submittedName>
</protein>
<proteinExistence type="predicted"/>
<keyword evidence="2" id="KW-1185">Reference proteome</keyword>
<comment type="caution">
    <text evidence="1">The sequence shown here is derived from an EMBL/GenBank/DDBJ whole genome shotgun (WGS) entry which is preliminary data.</text>
</comment>
<accession>A0A0R2D7N4</accession>
<sequence length="63" mass="7451">MNQQQINQAYKLDPLMESLTDALYKIYYKKSMNLLTFILKIACVLLHNCDDLSRCFLFCRLLS</sequence>
<dbReference type="STRING" id="1423796.FC24_GL001780"/>
<organism evidence="1 2">
    <name type="scientific">Loigolactobacillus rennini DSM 20253</name>
    <dbReference type="NCBI Taxonomy" id="1423796"/>
    <lineage>
        <taxon>Bacteria</taxon>
        <taxon>Bacillati</taxon>
        <taxon>Bacillota</taxon>
        <taxon>Bacilli</taxon>
        <taxon>Lactobacillales</taxon>
        <taxon>Lactobacillaceae</taxon>
        <taxon>Loigolactobacillus</taxon>
    </lineage>
</organism>
<gene>
    <name evidence="1" type="ORF">FC24_GL001780</name>
</gene>
<dbReference type="Proteomes" id="UP000051638">
    <property type="component" value="Unassembled WGS sequence"/>
</dbReference>
<dbReference type="PATRIC" id="fig|1423796.3.peg.1808"/>
<evidence type="ECO:0000313" key="2">
    <source>
        <dbReference type="Proteomes" id="UP000051638"/>
    </source>
</evidence>
<reference evidence="1 2" key="1">
    <citation type="journal article" date="2015" name="Genome Announc.">
        <title>Expanding the biotechnology potential of lactobacilli through comparative genomics of 213 strains and associated genera.</title>
        <authorList>
            <person name="Sun Z."/>
            <person name="Harris H.M."/>
            <person name="McCann A."/>
            <person name="Guo C."/>
            <person name="Argimon S."/>
            <person name="Zhang W."/>
            <person name="Yang X."/>
            <person name="Jeffery I.B."/>
            <person name="Cooney J.C."/>
            <person name="Kagawa T.F."/>
            <person name="Liu W."/>
            <person name="Song Y."/>
            <person name="Salvetti E."/>
            <person name="Wrobel A."/>
            <person name="Rasinkangas P."/>
            <person name="Parkhill J."/>
            <person name="Rea M.C."/>
            <person name="O'Sullivan O."/>
            <person name="Ritari J."/>
            <person name="Douillard F.P."/>
            <person name="Paul Ross R."/>
            <person name="Yang R."/>
            <person name="Briner A.E."/>
            <person name="Felis G.E."/>
            <person name="de Vos W.M."/>
            <person name="Barrangou R."/>
            <person name="Klaenhammer T.R."/>
            <person name="Caufield P.W."/>
            <person name="Cui Y."/>
            <person name="Zhang H."/>
            <person name="O'Toole P.W."/>
        </authorList>
    </citation>
    <scope>NUCLEOTIDE SEQUENCE [LARGE SCALE GENOMIC DNA]</scope>
    <source>
        <strain evidence="1 2">DSM 20253</strain>
    </source>
</reference>
<dbReference type="AlphaFoldDB" id="A0A0R2D7N4"/>